<reference evidence="3" key="1">
    <citation type="submission" date="2016-11" db="UniProtKB">
        <authorList>
            <consortium name="WormBaseParasite"/>
        </authorList>
    </citation>
    <scope>IDENTIFICATION</scope>
</reference>
<dbReference type="WBParaSite" id="Hba_18564">
    <property type="protein sequence ID" value="Hba_18564"/>
    <property type="gene ID" value="Hba_18564"/>
</dbReference>
<feature type="domain" description="Apple" evidence="1">
    <location>
        <begin position="13"/>
        <end position="94"/>
    </location>
</feature>
<dbReference type="InterPro" id="IPR052774">
    <property type="entry name" value="Celegans_DevNeuronal_Protein"/>
</dbReference>
<dbReference type="SUPFAM" id="SSF57414">
    <property type="entry name" value="Hairpin loop containing domain-like"/>
    <property type="match status" value="1"/>
</dbReference>
<organism evidence="2 3">
    <name type="scientific">Heterorhabditis bacteriophora</name>
    <name type="common">Entomopathogenic nematode worm</name>
    <dbReference type="NCBI Taxonomy" id="37862"/>
    <lineage>
        <taxon>Eukaryota</taxon>
        <taxon>Metazoa</taxon>
        <taxon>Ecdysozoa</taxon>
        <taxon>Nematoda</taxon>
        <taxon>Chromadorea</taxon>
        <taxon>Rhabditida</taxon>
        <taxon>Rhabditina</taxon>
        <taxon>Rhabditomorpha</taxon>
        <taxon>Strongyloidea</taxon>
        <taxon>Heterorhabditidae</taxon>
        <taxon>Heterorhabditis</taxon>
    </lineage>
</organism>
<evidence type="ECO:0000313" key="3">
    <source>
        <dbReference type="WBParaSite" id="Hba_18564"/>
    </source>
</evidence>
<dbReference type="Proteomes" id="UP000095283">
    <property type="component" value="Unplaced"/>
</dbReference>
<dbReference type="GO" id="GO:0009653">
    <property type="term" value="P:anatomical structure morphogenesis"/>
    <property type="evidence" value="ECO:0007669"/>
    <property type="project" value="TreeGrafter"/>
</dbReference>
<dbReference type="AlphaFoldDB" id="A0A1I7XM37"/>
<dbReference type="SMART" id="SM00473">
    <property type="entry name" value="PAN_AP"/>
    <property type="match status" value="1"/>
</dbReference>
<dbReference type="Pfam" id="PF00024">
    <property type="entry name" value="PAN_1"/>
    <property type="match status" value="1"/>
</dbReference>
<name>A0A1I7XM37_HETBA</name>
<dbReference type="InterPro" id="IPR003609">
    <property type="entry name" value="Pan_app"/>
</dbReference>
<keyword evidence="2" id="KW-1185">Reference proteome</keyword>
<sequence>MIILLILPVFTWCLQECFEEYQNHSLIGSTIVSLDNVSLKQCHQACLEIKNQRCRSVMFVRMKLHCLINSQDKEENPNAFFRVMDTVDYYHRTCYDKPSVAVLRDSSLFQDQCYEITKGKQCIIASQSRHDIPDLFIDDEGAIYLENTCLHDERKSIDSKNVLPSGVEISGYDSFSESTSHETQMVSATKNEVPSIDPKVINLVNDHCRNSTRSIVFFLWIIVLQTIDSYNVDTPVEKSASVASYGVKLHDSRVKNCFTNNFATIQSKTSALLSICSVLTEFTDENSKEISRHLTSTGLEKKQRS</sequence>
<dbReference type="PANTHER" id="PTHR47327">
    <property type="entry name" value="FI18240P1-RELATED"/>
    <property type="match status" value="1"/>
</dbReference>
<proteinExistence type="predicted"/>
<dbReference type="Gene3D" id="3.50.4.10">
    <property type="entry name" value="Hepatocyte Growth Factor"/>
    <property type="match status" value="1"/>
</dbReference>
<dbReference type="PANTHER" id="PTHR47327:SF1">
    <property type="entry name" value="RE15579P"/>
    <property type="match status" value="1"/>
</dbReference>
<evidence type="ECO:0000313" key="2">
    <source>
        <dbReference type="Proteomes" id="UP000095283"/>
    </source>
</evidence>
<dbReference type="PROSITE" id="PS50948">
    <property type="entry name" value="PAN"/>
    <property type="match status" value="1"/>
</dbReference>
<dbReference type="CDD" id="cd01099">
    <property type="entry name" value="PAN_AP_HGF"/>
    <property type="match status" value="1"/>
</dbReference>
<evidence type="ECO:0000259" key="1">
    <source>
        <dbReference type="PROSITE" id="PS50948"/>
    </source>
</evidence>
<accession>A0A1I7XM37</accession>
<protein>
    <submittedName>
        <fullName evidence="3">Apple domain-containing protein</fullName>
    </submittedName>
</protein>